<dbReference type="Gene3D" id="2.130.10.10">
    <property type="entry name" value="YVTN repeat-like/Quinoprotein amine dehydrogenase"/>
    <property type="match status" value="1"/>
</dbReference>
<dbReference type="InterPro" id="IPR015943">
    <property type="entry name" value="WD40/YVTN_repeat-like_dom_sf"/>
</dbReference>
<evidence type="ECO:0000313" key="3">
    <source>
        <dbReference type="Proteomes" id="UP001149090"/>
    </source>
</evidence>
<dbReference type="SUPFAM" id="SSF63825">
    <property type="entry name" value="YWTD domain"/>
    <property type="match status" value="1"/>
</dbReference>
<sequence>MHFSFIFLVSLTCFFLFVESEIYETNSLDFTVGIKNSVATFIDEDSGFLYFLDERDTIYLWKYNLYTLEIVDYMNVGIASAKTGGIDTVNKFLYVPTYYQGALLVKINLDTMKVTDQITLNVSYSNHAVKVEVDEVNQKAYVGYDYPDTIIKVDLASFTEEDALNIESSIFRGSLLDTANGILYTSSDGSTGSDSSIQKIDLSNFTIVDSFVVSLSGPEYLQFGVIDSSNQMLYFGTHQDPFRIVKINLATFSSVGQLTSSQSGFCYGAGIDVTNGFAYFLSVNGYLEKVNLGTFSIDDSFSFNGSYTYSIGFDSTGQSGYISLDDARVIQVDLPALTEGNKSEDIVYTKPEFILIDEVNQTGYIYFESLQGIIAKIDLGSFSIIDYLIIGPEYAVYHGEIDTANGFMYLFFNSDVLSVLKLDLSTFSIAESITVSTEGSSSYITFDSDTHFIYATFANDSDSNNYLLKISCPDLAIDQSVLFSNADTFYGLFLDSGHGYIYVWIKDNDEYGSGYLLPKIELSTFTQIALGNLTGHYMSFPVLDKSHQRLYFTIIGYSFAYFNLQDMQSIGNWMNHEFNSAYGSIIDPSDTFVFFVIDYYNADTQSTEYALIQIATLYNDLIIQLPFDSKLFSDYLYYVDISTSIGYILNQGTTPITLYQVKFTNPFTSSSQQFLFSFLVLAITLILGLF</sequence>
<evidence type="ECO:0000313" key="2">
    <source>
        <dbReference type="EMBL" id="KAJ5073207.1"/>
    </source>
</evidence>
<keyword evidence="3" id="KW-1185">Reference proteome</keyword>
<reference evidence="2" key="1">
    <citation type="submission" date="2022-10" db="EMBL/GenBank/DDBJ databases">
        <title>Novel sulphate-reducing endosymbionts in the free-living metamonad Anaeramoeba.</title>
        <authorList>
            <person name="Jerlstrom-Hultqvist J."/>
            <person name="Cepicka I."/>
            <person name="Gallot-Lavallee L."/>
            <person name="Salas-Leiva D."/>
            <person name="Curtis B.A."/>
            <person name="Zahonova K."/>
            <person name="Pipaliya S."/>
            <person name="Dacks J."/>
            <person name="Roger A.J."/>
        </authorList>
    </citation>
    <scope>NUCLEOTIDE SEQUENCE</scope>
    <source>
        <strain evidence="2">BMAN</strain>
    </source>
</reference>
<dbReference type="InterPro" id="IPR011044">
    <property type="entry name" value="Quino_amine_DH_bsu"/>
</dbReference>
<evidence type="ECO:0000256" key="1">
    <source>
        <dbReference type="SAM" id="SignalP"/>
    </source>
</evidence>
<accession>A0A9Q0LI13</accession>
<keyword evidence="1" id="KW-0732">Signal</keyword>
<feature type="chain" id="PRO_5040119505" evidence="1">
    <location>
        <begin position="21"/>
        <end position="690"/>
    </location>
</feature>
<organism evidence="2 3">
    <name type="scientific">Anaeramoeba ignava</name>
    <name type="common">Anaerobic marine amoeba</name>
    <dbReference type="NCBI Taxonomy" id="1746090"/>
    <lineage>
        <taxon>Eukaryota</taxon>
        <taxon>Metamonada</taxon>
        <taxon>Anaeramoebidae</taxon>
        <taxon>Anaeramoeba</taxon>
    </lineage>
</organism>
<gene>
    <name evidence="2" type="ORF">M0811_08889</name>
</gene>
<name>A0A9Q0LI13_ANAIG</name>
<proteinExistence type="predicted"/>
<feature type="signal peptide" evidence="1">
    <location>
        <begin position="1"/>
        <end position="20"/>
    </location>
</feature>
<dbReference type="AlphaFoldDB" id="A0A9Q0LI13"/>
<dbReference type="SUPFAM" id="SSF63829">
    <property type="entry name" value="Calcium-dependent phosphotriesterase"/>
    <property type="match status" value="1"/>
</dbReference>
<dbReference type="SUPFAM" id="SSF50969">
    <property type="entry name" value="YVTN repeat-like/Quinoprotein amine dehydrogenase"/>
    <property type="match status" value="1"/>
</dbReference>
<dbReference type="Proteomes" id="UP001149090">
    <property type="component" value="Unassembled WGS sequence"/>
</dbReference>
<protein>
    <submittedName>
        <fullName evidence="2">Protein nirf</fullName>
    </submittedName>
</protein>
<dbReference type="EMBL" id="JAPDFW010000076">
    <property type="protein sequence ID" value="KAJ5073207.1"/>
    <property type="molecule type" value="Genomic_DNA"/>
</dbReference>
<comment type="caution">
    <text evidence="2">The sequence shown here is derived from an EMBL/GenBank/DDBJ whole genome shotgun (WGS) entry which is preliminary data.</text>
</comment>